<evidence type="ECO:0000256" key="9">
    <source>
        <dbReference type="ARBA" id="ARBA00040679"/>
    </source>
</evidence>
<sequence>MRDLFFIKDYAQLYEHIEGGTCEVFEFEHPLGSVYHQFIKREIPIQLEGGPYFDLLTPYGYGGPVITELKDDTRKDELVKHFCQAFQVYCDGHKIVTEFVRFHPLIDNALDFKSCYNVLFRRHTTGVTLKGFEDPVQEEFSGSTRKRIRKALKDGVTYRITRNPSNLDEFQDIYLTTMKRVGAGDFYFFDKQYFSKIIDNLGEQLIIVEAIYDSQVIGAEMHFHTGAFVHTHLSGTVDGFNHLSPVYVMTYAIVEWAKEHGVEYIHSGGGVHPGPDDSLYVFKKRFGKNTEFDYYVGNKIWNEQIYEQLNQLTNTDTESELFPAYRWPKKQTVSR</sequence>
<accession>A0ABR8W8W0</accession>
<evidence type="ECO:0000313" key="14">
    <source>
        <dbReference type="Proteomes" id="UP000658980"/>
    </source>
</evidence>
<keyword evidence="3" id="KW-0808">Transferase</keyword>
<protein>
    <recommendedName>
        <fullName evidence="9">Lipid II:glycine glycyltransferase</fullName>
        <ecNumber evidence="8">2.3.2.16</ecNumber>
    </recommendedName>
    <alternativeName>
        <fullName evidence="10">Factor essential for expression of methicillin resistance X</fullName>
    </alternativeName>
</protein>
<comment type="subcellular location">
    <subcellularLocation>
        <location evidence="1">Cytoplasm</location>
    </subcellularLocation>
</comment>
<keyword evidence="5" id="KW-0573">Peptidoglycan synthesis</keyword>
<evidence type="ECO:0000256" key="7">
    <source>
        <dbReference type="ARBA" id="ARBA00023316"/>
    </source>
</evidence>
<dbReference type="PROSITE" id="PS51191">
    <property type="entry name" value="FEMABX"/>
    <property type="match status" value="1"/>
</dbReference>
<evidence type="ECO:0000313" key="13">
    <source>
        <dbReference type="EMBL" id="MBD8013458.1"/>
    </source>
</evidence>
<keyword evidence="4" id="KW-0133">Cell shape</keyword>
<evidence type="ECO:0000256" key="4">
    <source>
        <dbReference type="ARBA" id="ARBA00022960"/>
    </source>
</evidence>
<dbReference type="InterPro" id="IPR038740">
    <property type="entry name" value="BioF2-like_GNAT_dom"/>
</dbReference>
<comment type="caution">
    <text evidence="13">The sequence shown here is derived from an EMBL/GenBank/DDBJ whole genome shotgun (WGS) entry which is preliminary data.</text>
</comment>
<dbReference type="EMBL" id="JACSPU010000001">
    <property type="protein sequence ID" value="MBD8013458.1"/>
    <property type="molecule type" value="Genomic_DNA"/>
</dbReference>
<proteinExistence type="inferred from homology"/>
<evidence type="ECO:0000256" key="2">
    <source>
        <dbReference type="ARBA" id="ARBA00009943"/>
    </source>
</evidence>
<dbReference type="InterPro" id="IPR003447">
    <property type="entry name" value="FEMABX"/>
</dbReference>
<evidence type="ECO:0000256" key="8">
    <source>
        <dbReference type="ARBA" id="ARBA00039074"/>
    </source>
</evidence>
<evidence type="ECO:0000256" key="3">
    <source>
        <dbReference type="ARBA" id="ARBA00022679"/>
    </source>
</evidence>
<evidence type="ECO:0000256" key="6">
    <source>
        <dbReference type="ARBA" id="ARBA00023315"/>
    </source>
</evidence>
<dbReference type="SUPFAM" id="SSF55729">
    <property type="entry name" value="Acyl-CoA N-acyltransferases (Nat)"/>
    <property type="match status" value="1"/>
</dbReference>
<evidence type="ECO:0000259" key="12">
    <source>
        <dbReference type="Pfam" id="PF13480"/>
    </source>
</evidence>
<feature type="domain" description="BioF2-like acetyltransferase" evidence="12">
    <location>
        <begin position="143"/>
        <end position="271"/>
    </location>
</feature>
<keyword evidence="14" id="KW-1185">Reference proteome</keyword>
<evidence type="ECO:0000256" key="1">
    <source>
        <dbReference type="ARBA" id="ARBA00004496"/>
    </source>
</evidence>
<keyword evidence="7" id="KW-0961">Cell wall biogenesis/degradation</keyword>
<evidence type="ECO:0000256" key="5">
    <source>
        <dbReference type="ARBA" id="ARBA00022984"/>
    </source>
</evidence>
<dbReference type="InterPro" id="IPR016181">
    <property type="entry name" value="Acyl_CoA_acyltransferase"/>
</dbReference>
<dbReference type="PANTHER" id="PTHR36174">
    <property type="entry name" value="LIPID II:GLYCINE GLYCYLTRANSFERASE"/>
    <property type="match status" value="1"/>
</dbReference>
<comment type="catalytic activity">
    <reaction evidence="11">
        <text>beta-D-GlcNAc-(1-&gt;4)-Mur2Ac(oyl-L-Ala-D-isoglutaminyl-L-Lys-D-Ala-D-Ala)-di-trans,octa-cis-undecaprenyl diphosphate + glycyl-tRNA(Gly) = beta-D-GlcNAc-(1-&gt;4)-Mur2Ac(oyl-L-Ala-D-isoglutaminyl-L-Lys-(N(6)-Gly)-D-Ala-D-Ala)-di-trans,octa-cis-undecaprenyl diphosphate + tRNA(Gly) + H(+)</text>
        <dbReference type="Rhea" id="RHEA:30435"/>
        <dbReference type="Rhea" id="RHEA-COMP:9664"/>
        <dbReference type="Rhea" id="RHEA-COMP:9683"/>
        <dbReference type="ChEBI" id="CHEBI:15378"/>
        <dbReference type="ChEBI" id="CHEBI:62233"/>
        <dbReference type="ChEBI" id="CHEBI:62234"/>
        <dbReference type="ChEBI" id="CHEBI:78442"/>
        <dbReference type="ChEBI" id="CHEBI:78522"/>
        <dbReference type="EC" id="2.3.2.16"/>
    </reaction>
</comment>
<evidence type="ECO:0000256" key="11">
    <source>
        <dbReference type="ARBA" id="ARBA00048654"/>
    </source>
</evidence>
<reference evidence="13 14" key="1">
    <citation type="submission" date="2020-08" db="EMBL/GenBank/DDBJ databases">
        <title>A Genomic Blueprint of the Chicken Gut Microbiome.</title>
        <authorList>
            <person name="Gilroy R."/>
            <person name="Ravi A."/>
            <person name="Getino M."/>
            <person name="Pursley I."/>
            <person name="Horton D.L."/>
            <person name="Alikhan N.-F."/>
            <person name="Baker D."/>
            <person name="Gharbi K."/>
            <person name="Hall N."/>
            <person name="Watson M."/>
            <person name="Adriaenssens E.M."/>
            <person name="Foster-Nyarko E."/>
            <person name="Jarju S."/>
            <person name="Secka A."/>
            <person name="Antonio M."/>
            <person name="Oren A."/>
            <person name="Chaudhuri R."/>
            <person name="La Ragione R.M."/>
            <person name="Hildebrand F."/>
            <person name="Pallen M.J."/>
        </authorList>
    </citation>
    <scope>NUCLEOTIDE SEQUENCE [LARGE SCALE GENOMIC DNA]</scope>
    <source>
        <strain evidence="13 14">Sa1BUA13</strain>
    </source>
</reference>
<dbReference type="EC" id="2.3.2.16" evidence="8"/>
<gene>
    <name evidence="13" type="ORF">H9630_01415</name>
</gene>
<dbReference type="Gene3D" id="3.40.630.30">
    <property type="match status" value="1"/>
</dbReference>
<comment type="similarity">
    <text evidence="2">Belongs to the FemABX family.</text>
</comment>
<dbReference type="InterPro" id="IPR050644">
    <property type="entry name" value="PG_Glycine_Bridge_Synth"/>
</dbReference>
<evidence type="ECO:0000256" key="10">
    <source>
        <dbReference type="ARBA" id="ARBA00042933"/>
    </source>
</evidence>
<keyword evidence="6" id="KW-0012">Acyltransferase</keyword>
<dbReference type="Pfam" id="PF13480">
    <property type="entry name" value="Acetyltransf_6"/>
    <property type="match status" value="1"/>
</dbReference>
<organism evidence="13 14">
    <name type="scientific">Planococcus wigleyi</name>
    <dbReference type="NCBI Taxonomy" id="2762216"/>
    <lineage>
        <taxon>Bacteria</taxon>
        <taxon>Bacillati</taxon>
        <taxon>Bacillota</taxon>
        <taxon>Bacilli</taxon>
        <taxon>Bacillales</taxon>
        <taxon>Caryophanaceae</taxon>
        <taxon>Planococcus</taxon>
    </lineage>
</organism>
<dbReference type="Proteomes" id="UP000658980">
    <property type="component" value="Unassembled WGS sequence"/>
</dbReference>
<dbReference type="PANTHER" id="PTHR36174:SF1">
    <property type="entry name" value="LIPID II:GLYCINE GLYCYLTRANSFERASE"/>
    <property type="match status" value="1"/>
</dbReference>
<dbReference type="RefSeq" id="WP_191713706.1">
    <property type="nucleotide sequence ID" value="NZ_JACSPU010000001.1"/>
</dbReference>
<name>A0ABR8W8W0_9BACL</name>